<dbReference type="AlphaFoldDB" id="A0A2P5YSB5"/>
<gene>
    <name evidence="1" type="ORF">GOBAR_AA02073</name>
</gene>
<evidence type="ECO:0000313" key="2">
    <source>
        <dbReference type="Proteomes" id="UP000239757"/>
    </source>
</evidence>
<organism evidence="1 2">
    <name type="scientific">Gossypium barbadense</name>
    <name type="common">Sea Island cotton</name>
    <name type="synonym">Hibiscus barbadensis</name>
    <dbReference type="NCBI Taxonomy" id="3634"/>
    <lineage>
        <taxon>Eukaryota</taxon>
        <taxon>Viridiplantae</taxon>
        <taxon>Streptophyta</taxon>
        <taxon>Embryophyta</taxon>
        <taxon>Tracheophyta</taxon>
        <taxon>Spermatophyta</taxon>
        <taxon>Magnoliopsida</taxon>
        <taxon>eudicotyledons</taxon>
        <taxon>Gunneridae</taxon>
        <taxon>Pentapetalae</taxon>
        <taxon>rosids</taxon>
        <taxon>malvids</taxon>
        <taxon>Malvales</taxon>
        <taxon>Malvaceae</taxon>
        <taxon>Malvoideae</taxon>
        <taxon>Gossypium</taxon>
    </lineage>
</organism>
<evidence type="ECO:0000313" key="1">
    <source>
        <dbReference type="EMBL" id="PPS18488.1"/>
    </source>
</evidence>
<accession>A0A2P5YSB5</accession>
<sequence length="158" mass="18433">MQMEEVCTQNINLSTLAPRRNKFNKWETRSRSIHEPCSRNKKRPIYEERRLQIEKLDEWRTQKLKTHDKTKPRHDELNVSPNQLKVGGKVLLDAPNPRITTSEPNGAIPFTVLNIFPYGTVEVTHSKFGTFKVTSTRLKPYFNKIDSRNEECKLLTPA</sequence>
<dbReference type="OrthoDB" id="1094981at2759"/>
<name>A0A2P5YSB5_GOSBA</name>
<dbReference type="EMBL" id="KZ662828">
    <property type="protein sequence ID" value="PPS18488.1"/>
    <property type="molecule type" value="Genomic_DNA"/>
</dbReference>
<dbReference type="Proteomes" id="UP000239757">
    <property type="component" value="Unassembled WGS sequence"/>
</dbReference>
<reference evidence="1 2" key="1">
    <citation type="submission" date="2015-01" db="EMBL/GenBank/DDBJ databases">
        <title>Genome of allotetraploid Gossypium barbadense reveals genomic plasticity and fiber elongation in cotton evolution.</title>
        <authorList>
            <person name="Chen X."/>
            <person name="Liu X."/>
            <person name="Zhao B."/>
            <person name="Zheng H."/>
            <person name="Hu Y."/>
            <person name="Lu G."/>
            <person name="Yang C."/>
            <person name="Chen J."/>
            <person name="Shan C."/>
            <person name="Zhang L."/>
            <person name="Zhou Y."/>
            <person name="Wang L."/>
            <person name="Guo W."/>
            <person name="Bai Y."/>
            <person name="Ruan J."/>
            <person name="Shangguan X."/>
            <person name="Mao Y."/>
            <person name="Jiang J."/>
            <person name="Zhu Y."/>
            <person name="Lei J."/>
            <person name="Kang H."/>
            <person name="Chen S."/>
            <person name="He X."/>
            <person name="Wang R."/>
            <person name="Wang Y."/>
            <person name="Chen J."/>
            <person name="Wang L."/>
            <person name="Yu S."/>
            <person name="Wang B."/>
            <person name="Wei J."/>
            <person name="Song S."/>
            <person name="Lu X."/>
            <person name="Gao Z."/>
            <person name="Gu W."/>
            <person name="Deng X."/>
            <person name="Ma D."/>
            <person name="Wang S."/>
            <person name="Liang W."/>
            <person name="Fang L."/>
            <person name="Cai C."/>
            <person name="Zhu X."/>
            <person name="Zhou B."/>
            <person name="Zhang Y."/>
            <person name="Chen Z."/>
            <person name="Xu S."/>
            <person name="Zhu R."/>
            <person name="Wang S."/>
            <person name="Zhang T."/>
            <person name="Zhao G."/>
        </authorList>
    </citation>
    <scope>NUCLEOTIDE SEQUENCE [LARGE SCALE GENOMIC DNA]</scope>
    <source>
        <strain evidence="2">cv. Xinhai21</strain>
        <tissue evidence="1">Leaf</tissue>
    </source>
</reference>
<proteinExistence type="predicted"/>
<protein>
    <submittedName>
        <fullName evidence="1">Uncharacterized protein</fullName>
    </submittedName>
</protein>